<evidence type="ECO:0000313" key="6">
    <source>
        <dbReference type="Proteomes" id="UP000006903"/>
    </source>
</evidence>
<evidence type="ECO:0000256" key="3">
    <source>
        <dbReference type="HAMAP-Rule" id="MF_00026"/>
    </source>
</evidence>
<dbReference type="HOGENOM" id="CLU_122978_3_0_2"/>
<feature type="coiled-coil region" evidence="4">
    <location>
        <begin position="19"/>
        <end position="46"/>
    </location>
</feature>
<organism evidence="5 6">
    <name type="scientific">Desulfurococcus amylolyticus (strain DSM 18924 / JCM 16383 / VKM B-2413 / 1221n)</name>
    <name type="common">Desulfurococcus kamchatkensis</name>
    <dbReference type="NCBI Taxonomy" id="490899"/>
    <lineage>
        <taxon>Archaea</taxon>
        <taxon>Thermoproteota</taxon>
        <taxon>Thermoprotei</taxon>
        <taxon>Desulfurococcales</taxon>
        <taxon>Desulfurococcaceae</taxon>
        <taxon>Desulfurococcus</taxon>
    </lineage>
</organism>
<dbReference type="RefSeq" id="WP_012608780.1">
    <property type="nucleotide sequence ID" value="NC_011766.1"/>
</dbReference>
<dbReference type="STRING" id="490899.DKAM_1113"/>
<dbReference type="Proteomes" id="UP000006903">
    <property type="component" value="Chromosome"/>
</dbReference>
<dbReference type="SUPFAM" id="SSF46950">
    <property type="entry name" value="Double-stranded DNA-binding domain"/>
    <property type="match status" value="1"/>
</dbReference>
<dbReference type="KEGG" id="dka:DKAM_1113"/>
<evidence type="ECO:0000256" key="2">
    <source>
        <dbReference type="ARBA" id="ARBA00023125"/>
    </source>
</evidence>
<dbReference type="EMBL" id="CP001140">
    <property type="protein sequence ID" value="ACL11439.1"/>
    <property type="molecule type" value="Genomic_DNA"/>
</dbReference>
<sequence length="117" mass="13959">MPSDTGSEYGNEGYDEELEAIRRRKLAELQRRIEEEKQRRQMIDAALRKILTPEARERLNNLRLVKPELAEMLEQQLIALAQSGRVKIPITDEFLKRLLSEIYEQTHREPRIEFKRK</sequence>
<dbReference type="InterPro" id="IPR002836">
    <property type="entry name" value="PDCD5-like"/>
</dbReference>
<keyword evidence="4" id="KW-0175">Coiled coil</keyword>
<dbReference type="NCBIfam" id="NF003268">
    <property type="entry name" value="PRK04239.1"/>
    <property type="match status" value="1"/>
</dbReference>
<name>B8D5Q8_DESA1</name>
<dbReference type="Gene3D" id="1.10.8.140">
    <property type="entry name" value="PDCD5-like"/>
    <property type="match status" value="1"/>
</dbReference>
<accession>B8D5Q8</accession>
<keyword evidence="2 3" id="KW-0238">DNA-binding</keyword>
<dbReference type="eggNOG" id="arCOG04179">
    <property type="taxonomic scope" value="Archaea"/>
</dbReference>
<evidence type="ECO:0000313" key="5">
    <source>
        <dbReference type="EMBL" id="ACL11439.1"/>
    </source>
</evidence>
<gene>
    <name evidence="5" type="ordered locus">DKAM_1113</name>
</gene>
<dbReference type="HAMAP" id="MF_00026">
    <property type="entry name" value="dsDNA_bind"/>
    <property type="match status" value="1"/>
</dbReference>
<dbReference type="GeneID" id="7171822"/>
<comment type="similarity">
    <text evidence="1 3">Belongs to the PDCD5 family.</text>
</comment>
<dbReference type="InterPro" id="IPR022889">
    <property type="entry name" value="DNA_bind_arc"/>
</dbReference>
<dbReference type="GO" id="GO:0005829">
    <property type="term" value="C:cytosol"/>
    <property type="evidence" value="ECO:0007669"/>
    <property type="project" value="TreeGrafter"/>
</dbReference>
<dbReference type="GO" id="GO:0003677">
    <property type="term" value="F:DNA binding"/>
    <property type="evidence" value="ECO:0007669"/>
    <property type="project" value="UniProtKB-UniRule"/>
</dbReference>
<dbReference type="Pfam" id="PF01984">
    <property type="entry name" value="dsDNA_bind"/>
    <property type="match status" value="1"/>
</dbReference>
<dbReference type="PIRSF" id="PIRSF015730">
    <property type="entry name" value="TFAR19"/>
    <property type="match status" value="1"/>
</dbReference>
<proteinExistence type="inferred from homology"/>
<dbReference type="AlphaFoldDB" id="B8D5Q8"/>
<evidence type="ECO:0000256" key="4">
    <source>
        <dbReference type="SAM" id="Coils"/>
    </source>
</evidence>
<dbReference type="InterPro" id="IPR036883">
    <property type="entry name" value="PDCD5-like_sf"/>
</dbReference>
<dbReference type="PANTHER" id="PTHR10840:SF0">
    <property type="entry name" value="PROGRAMMED CELL DEATH PROTEIN 5"/>
    <property type="match status" value="1"/>
</dbReference>
<dbReference type="PANTHER" id="PTHR10840">
    <property type="entry name" value="PROGRAMMED CELL DEATH PROTEIN 5"/>
    <property type="match status" value="1"/>
</dbReference>
<evidence type="ECO:0000256" key="1">
    <source>
        <dbReference type="ARBA" id="ARBA00010490"/>
    </source>
</evidence>
<reference evidence="5 6" key="1">
    <citation type="journal article" date="2009" name="J. Bacteriol.">
        <title>Complete genome sequence of the anaerobic, protein-degrading hyperthermophilic crenarchaeon Desulfurococcus kamchatkensis.</title>
        <authorList>
            <person name="Ravin N.V."/>
            <person name="Mardanov A.V."/>
            <person name="Beletsky A.V."/>
            <person name="Kublanov I.V."/>
            <person name="Kolganova T.V."/>
            <person name="Lebedinsky A.V."/>
            <person name="Chernyh N.A."/>
            <person name="Bonch-Osmolovskaya E.A."/>
            <person name="Skryabin K.G."/>
        </authorList>
    </citation>
    <scope>NUCLEOTIDE SEQUENCE [LARGE SCALE GENOMIC DNA]</scope>
    <source>
        <strain evidence="6">DSM 18924 / JCM 16383 / VKM B-2413 / 1221n</strain>
    </source>
</reference>
<protein>
    <recommendedName>
        <fullName evidence="3">DNA-binding protein DKAM_1113</fullName>
    </recommendedName>
</protein>